<organism evidence="7 8">
    <name type="scientific">Dendrothele bispora (strain CBS 962.96)</name>
    <dbReference type="NCBI Taxonomy" id="1314807"/>
    <lineage>
        <taxon>Eukaryota</taxon>
        <taxon>Fungi</taxon>
        <taxon>Dikarya</taxon>
        <taxon>Basidiomycota</taxon>
        <taxon>Agaricomycotina</taxon>
        <taxon>Agaricomycetes</taxon>
        <taxon>Agaricomycetidae</taxon>
        <taxon>Agaricales</taxon>
        <taxon>Agaricales incertae sedis</taxon>
        <taxon>Dendrothele</taxon>
    </lineage>
</organism>
<dbReference type="GO" id="GO:0015123">
    <property type="term" value="F:acetate transmembrane transporter activity"/>
    <property type="evidence" value="ECO:0007669"/>
    <property type="project" value="TreeGrafter"/>
</dbReference>
<evidence type="ECO:0000256" key="3">
    <source>
        <dbReference type="ARBA" id="ARBA00022692"/>
    </source>
</evidence>
<dbReference type="InterPro" id="IPR051633">
    <property type="entry name" value="AceTr"/>
</dbReference>
<dbReference type="Proteomes" id="UP000297245">
    <property type="component" value="Unassembled WGS sequence"/>
</dbReference>
<evidence type="ECO:0000256" key="6">
    <source>
        <dbReference type="SAM" id="Phobius"/>
    </source>
</evidence>
<dbReference type="InterPro" id="IPR000791">
    <property type="entry name" value="Gpr1/Fun34/SatP-like"/>
</dbReference>
<feature type="transmembrane region" description="Helical" evidence="6">
    <location>
        <begin position="76"/>
        <end position="97"/>
    </location>
</feature>
<feature type="transmembrane region" description="Helical" evidence="6">
    <location>
        <begin position="170"/>
        <end position="191"/>
    </location>
</feature>
<comment type="similarity">
    <text evidence="2">Belongs to the acetate uptake transporter (AceTr) (TC 2.A.96) family.</text>
</comment>
<feature type="transmembrane region" description="Helical" evidence="6">
    <location>
        <begin position="104"/>
        <end position="123"/>
    </location>
</feature>
<dbReference type="OrthoDB" id="3648309at2759"/>
<dbReference type="PANTHER" id="PTHR31123:SF4">
    <property type="entry name" value="PROTEIN ALCS"/>
    <property type="match status" value="1"/>
</dbReference>
<keyword evidence="5 6" id="KW-0472">Membrane</keyword>
<keyword evidence="4 6" id="KW-1133">Transmembrane helix</keyword>
<dbReference type="PANTHER" id="PTHR31123">
    <property type="entry name" value="ACCUMULATION OF DYADS PROTEIN 2-RELATED"/>
    <property type="match status" value="1"/>
</dbReference>
<sequence>MDIEKGSSTHFDRPPIQLTPEQYEKLFLQPGGRAPTGTLSYRFGNPTPLAVLCYLLLLTPTACYLMGWGGSDPTSMVTLVGPFYFLGGVGMVVSGVMEWILGNTFPFVVFTSFGAFWLSLGALQDPLHAIASAYADGSSAVPYNKGIMFYFIFWTVTVTIYFVGSLRTNVVFVLIFFTLIPTFSFLAAGYGQLGNGYLDLAKTLLKAAGAFAFANVCIAWYLVTSLIMATVDMPFTLPVGDLSGFLAKRKRN</sequence>
<name>A0A4S8MT92_DENBC</name>
<feature type="transmembrane region" description="Helical" evidence="6">
    <location>
        <begin position="49"/>
        <end position="70"/>
    </location>
</feature>
<proteinExistence type="inferred from homology"/>
<evidence type="ECO:0000313" key="7">
    <source>
        <dbReference type="EMBL" id="THV06387.1"/>
    </source>
</evidence>
<keyword evidence="8" id="KW-1185">Reference proteome</keyword>
<accession>A0A4S8MT92</accession>
<feature type="transmembrane region" description="Helical" evidence="6">
    <location>
        <begin position="143"/>
        <end position="163"/>
    </location>
</feature>
<gene>
    <name evidence="7" type="ORF">K435DRAFT_773336</name>
</gene>
<dbReference type="Pfam" id="PF01184">
    <property type="entry name" value="Gpr1_Fun34_YaaH"/>
    <property type="match status" value="1"/>
</dbReference>
<evidence type="ECO:0000256" key="4">
    <source>
        <dbReference type="ARBA" id="ARBA00022989"/>
    </source>
</evidence>
<evidence type="ECO:0000313" key="8">
    <source>
        <dbReference type="Proteomes" id="UP000297245"/>
    </source>
</evidence>
<feature type="transmembrane region" description="Helical" evidence="6">
    <location>
        <begin position="203"/>
        <end position="223"/>
    </location>
</feature>
<reference evidence="7 8" key="1">
    <citation type="journal article" date="2019" name="Nat. Ecol. Evol.">
        <title>Megaphylogeny resolves global patterns of mushroom evolution.</title>
        <authorList>
            <person name="Varga T."/>
            <person name="Krizsan K."/>
            <person name="Foldi C."/>
            <person name="Dima B."/>
            <person name="Sanchez-Garcia M."/>
            <person name="Sanchez-Ramirez S."/>
            <person name="Szollosi G.J."/>
            <person name="Szarkandi J.G."/>
            <person name="Papp V."/>
            <person name="Albert L."/>
            <person name="Andreopoulos W."/>
            <person name="Angelini C."/>
            <person name="Antonin V."/>
            <person name="Barry K.W."/>
            <person name="Bougher N.L."/>
            <person name="Buchanan P."/>
            <person name="Buyck B."/>
            <person name="Bense V."/>
            <person name="Catcheside P."/>
            <person name="Chovatia M."/>
            <person name="Cooper J."/>
            <person name="Damon W."/>
            <person name="Desjardin D."/>
            <person name="Finy P."/>
            <person name="Geml J."/>
            <person name="Haridas S."/>
            <person name="Hughes K."/>
            <person name="Justo A."/>
            <person name="Karasinski D."/>
            <person name="Kautmanova I."/>
            <person name="Kiss B."/>
            <person name="Kocsube S."/>
            <person name="Kotiranta H."/>
            <person name="LaButti K.M."/>
            <person name="Lechner B.E."/>
            <person name="Liimatainen K."/>
            <person name="Lipzen A."/>
            <person name="Lukacs Z."/>
            <person name="Mihaltcheva S."/>
            <person name="Morgado L.N."/>
            <person name="Niskanen T."/>
            <person name="Noordeloos M.E."/>
            <person name="Ohm R.A."/>
            <person name="Ortiz-Santana B."/>
            <person name="Ovrebo C."/>
            <person name="Racz N."/>
            <person name="Riley R."/>
            <person name="Savchenko A."/>
            <person name="Shiryaev A."/>
            <person name="Soop K."/>
            <person name="Spirin V."/>
            <person name="Szebenyi C."/>
            <person name="Tomsovsky M."/>
            <person name="Tulloss R.E."/>
            <person name="Uehling J."/>
            <person name="Grigoriev I.V."/>
            <person name="Vagvolgyi C."/>
            <person name="Papp T."/>
            <person name="Martin F.M."/>
            <person name="Miettinen O."/>
            <person name="Hibbett D.S."/>
            <person name="Nagy L.G."/>
        </authorList>
    </citation>
    <scope>NUCLEOTIDE SEQUENCE [LARGE SCALE GENOMIC DNA]</scope>
    <source>
        <strain evidence="7 8">CBS 962.96</strain>
    </source>
</reference>
<dbReference type="EMBL" id="ML179043">
    <property type="protein sequence ID" value="THV06387.1"/>
    <property type="molecule type" value="Genomic_DNA"/>
</dbReference>
<comment type="subcellular location">
    <subcellularLocation>
        <location evidence="1">Membrane</location>
        <topology evidence="1">Multi-pass membrane protein</topology>
    </subcellularLocation>
</comment>
<protein>
    <recommendedName>
        <fullName evidence="9">GPR1/FUN34/YaaH-class plasma membrane protein</fullName>
    </recommendedName>
</protein>
<evidence type="ECO:0000256" key="2">
    <source>
        <dbReference type="ARBA" id="ARBA00005587"/>
    </source>
</evidence>
<dbReference type="GO" id="GO:0005886">
    <property type="term" value="C:plasma membrane"/>
    <property type="evidence" value="ECO:0007669"/>
    <property type="project" value="TreeGrafter"/>
</dbReference>
<evidence type="ECO:0000256" key="1">
    <source>
        <dbReference type="ARBA" id="ARBA00004141"/>
    </source>
</evidence>
<keyword evidence="3 6" id="KW-0812">Transmembrane</keyword>
<evidence type="ECO:0008006" key="9">
    <source>
        <dbReference type="Google" id="ProtNLM"/>
    </source>
</evidence>
<dbReference type="AlphaFoldDB" id="A0A4S8MT92"/>
<dbReference type="NCBIfam" id="NF038013">
    <property type="entry name" value="AceTr_1"/>
    <property type="match status" value="1"/>
</dbReference>
<evidence type="ECO:0000256" key="5">
    <source>
        <dbReference type="ARBA" id="ARBA00023136"/>
    </source>
</evidence>